<dbReference type="PANTHER" id="PTHR13483:SF3">
    <property type="entry name" value="BOX C_D SNORNA PROTEIN 1"/>
    <property type="match status" value="1"/>
</dbReference>
<comment type="caution">
    <text evidence="10">The sequence shown here is derived from an EMBL/GenBank/DDBJ whole genome shotgun (WGS) entry which is preliminary data.</text>
</comment>
<dbReference type="PROSITE" id="PS51083">
    <property type="entry name" value="ZF_HIT"/>
    <property type="match status" value="1"/>
</dbReference>
<dbReference type="OrthoDB" id="272357at2759"/>
<evidence type="ECO:0000256" key="6">
    <source>
        <dbReference type="ARBA" id="ARBA00049654"/>
    </source>
</evidence>
<evidence type="ECO:0000256" key="5">
    <source>
        <dbReference type="ARBA" id="ARBA00049598"/>
    </source>
</evidence>
<comment type="function">
    <text evidence="5">Required for box C/D snoRNAs accumulation involved in snoRNA processing, snoRNA transport to the nucleolus and ribosome biogenesis.</text>
</comment>
<organism evidence="10 11">
    <name type="scientific">Pleurotus ostreatus</name>
    <name type="common">Oyster mushroom</name>
    <name type="synonym">White-rot fungus</name>
    <dbReference type="NCBI Taxonomy" id="5322"/>
    <lineage>
        <taxon>Eukaryota</taxon>
        <taxon>Fungi</taxon>
        <taxon>Dikarya</taxon>
        <taxon>Basidiomycota</taxon>
        <taxon>Agaricomycotina</taxon>
        <taxon>Agaricomycetes</taxon>
        <taxon>Agaricomycetidae</taxon>
        <taxon>Agaricales</taxon>
        <taxon>Pleurotineae</taxon>
        <taxon>Pleurotaceae</taxon>
        <taxon>Pleurotus</taxon>
    </lineage>
</organism>
<proteinExistence type="inferred from homology"/>
<dbReference type="CDD" id="cd23023">
    <property type="entry name" value="zf-HIT_BCD1"/>
    <property type="match status" value="1"/>
</dbReference>
<gene>
    <name evidence="10" type="ORF">PC9H_005273</name>
</gene>
<evidence type="ECO:0000256" key="4">
    <source>
        <dbReference type="ARBA" id="ARBA00022833"/>
    </source>
</evidence>
<feature type="compositionally biased region" description="Acidic residues" evidence="8">
    <location>
        <begin position="412"/>
        <end position="428"/>
    </location>
</feature>
<reference evidence="10" key="1">
    <citation type="submission" date="2019-07" db="EMBL/GenBank/DDBJ databases">
        <authorList>
            <person name="Palmer J.M."/>
        </authorList>
    </citation>
    <scope>NUCLEOTIDE SEQUENCE</scope>
    <source>
        <strain evidence="10">PC9</strain>
    </source>
</reference>
<evidence type="ECO:0000256" key="3">
    <source>
        <dbReference type="ARBA" id="ARBA00022771"/>
    </source>
</evidence>
<dbReference type="Proteomes" id="UP000623687">
    <property type="component" value="Unassembled WGS sequence"/>
</dbReference>
<accession>A0A8H7A0E5</accession>
<dbReference type="GO" id="GO:0008270">
    <property type="term" value="F:zinc ion binding"/>
    <property type="evidence" value="ECO:0007669"/>
    <property type="project" value="UniProtKB-UniRule"/>
</dbReference>
<protein>
    <recommendedName>
        <fullName evidence="9">HIT-type domain-containing protein</fullName>
    </recommendedName>
</protein>
<keyword evidence="2" id="KW-0479">Metal-binding</keyword>
<sequence>MNSLPSEPDTTTTANARPLCSICNHKFSIYTCPRCSTRTCSLPCSTKHKTNAGCTGERNKAAYVPMNKYGWGTMMNDFVFLEDLGRKVSDWGKEIVKGGLDHGANPGGRGRGRGILTQGRGRGGMARGGPSRTKRDILKIQLDIRDIDMELLPNGMEKRKLNQSIWDFKKQTAFLTIEFKVHPPRDPAAPSAQPLDPPIKLLTHRNSIDTPILPLLQAYATQRSKSKHPCPAWVSTLLFPDPDDPDSFHPPEFVMRAQMDPEYLARNRGNVEAGYYKLEHSEPLLNALRGTHFVEFPIVEVWEKFHGTIVTPEGDVTKGEGESRPKRRRVNARAGKKAMDSLLGGYGSESDNDVDGPAQNLLNALGGYDGSEDEGAQLEVDGEIDEGMDIDAAAVLELIKQARRENSTRTDSDDDNVDWGDSDDEAEI</sequence>
<dbReference type="SUPFAM" id="SSF144232">
    <property type="entry name" value="HIT/MYND zinc finger-like"/>
    <property type="match status" value="1"/>
</dbReference>
<dbReference type="GO" id="GO:0000463">
    <property type="term" value="P:maturation of LSU-rRNA from tricistronic rRNA transcript (SSU-rRNA, 5.8S rRNA, LSU-rRNA)"/>
    <property type="evidence" value="ECO:0007669"/>
    <property type="project" value="TreeGrafter"/>
</dbReference>
<dbReference type="RefSeq" id="XP_036633350.1">
    <property type="nucleotide sequence ID" value="XM_036774848.1"/>
</dbReference>
<dbReference type="GO" id="GO:0070761">
    <property type="term" value="C:pre-snoRNP complex"/>
    <property type="evidence" value="ECO:0007669"/>
    <property type="project" value="TreeGrafter"/>
</dbReference>
<dbReference type="InterPro" id="IPR051639">
    <property type="entry name" value="BCD1"/>
</dbReference>
<evidence type="ECO:0000256" key="8">
    <source>
        <dbReference type="SAM" id="MobiDB-lite"/>
    </source>
</evidence>
<dbReference type="PANTHER" id="PTHR13483">
    <property type="entry name" value="BOX C_D SNORNA PROTEIN 1-RELATED"/>
    <property type="match status" value="1"/>
</dbReference>
<feature type="domain" description="HIT-type" evidence="9">
    <location>
        <begin position="20"/>
        <end position="54"/>
    </location>
</feature>
<evidence type="ECO:0000256" key="2">
    <source>
        <dbReference type="ARBA" id="ARBA00022723"/>
    </source>
</evidence>
<evidence type="ECO:0000259" key="9">
    <source>
        <dbReference type="PROSITE" id="PS51083"/>
    </source>
</evidence>
<feature type="compositionally biased region" description="Basic residues" evidence="8">
    <location>
        <begin position="325"/>
        <end position="336"/>
    </location>
</feature>
<name>A0A8H7A0E5_PLEOS</name>
<dbReference type="Gene3D" id="3.30.60.190">
    <property type="match status" value="1"/>
</dbReference>
<comment type="similarity">
    <text evidence="6">Belongs to the BCD1 family.</text>
</comment>
<dbReference type="GeneID" id="59375091"/>
<feature type="compositionally biased region" description="Basic and acidic residues" evidence="8">
    <location>
        <begin position="315"/>
        <end position="324"/>
    </location>
</feature>
<dbReference type="InterPro" id="IPR007529">
    <property type="entry name" value="Znf_HIT"/>
</dbReference>
<dbReference type="GO" id="GO:0005634">
    <property type="term" value="C:nucleus"/>
    <property type="evidence" value="ECO:0007669"/>
    <property type="project" value="TreeGrafter"/>
</dbReference>
<feature type="compositionally biased region" description="Basic and acidic residues" evidence="8">
    <location>
        <begin position="401"/>
        <end position="411"/>
    </location>
</feature>
<keyword evidence="1" id="KW-0597">Phosphoprotein</keyword>
<dbReference type="EMBL" id="JACETU010000003">
    <property type="protein sequence ID" value="KAF7433323.1"/>
    <property type="molecule type" value="Genomic_DNA"/>
</dbReference>
<feature type="region of interest" description="Disordered" evidence="8">
    <location>
        <begin position="102"/>
        <end position="132"/>
    </location>
</feature>
<keyword evidence="3 7" id="KW-0863">Zinc-finger</keyword>
<feature type="region of interest" description="Disordered" evidence="8">
    <location>
        <begin position="401"/>
        <end position="428"/>
    </location>
</feature>
<dbReference type="GO" id="GO:0000492">
    <property type="term" value="P:box C/D snoRNP assembly"/>
    <property type="evidence" value="ECO:0007669"/>
    <property type="project" value="TreeGrafter"/>
</dbReference>
<keyword evidence="11" id="KW-1185">Reference proteome</keyword>
<evidence type="ECO:0000313" key="10">
    <source>
        <dbReference type="EMBL" id="KAF7433323.1"/>
    </source>
</evidence>
<dbReference type="InterPro" id="IPR057721">
    <property type="entry name" value="BCD1_alpha/beta"/>
</dbReference>
<dbReference type="AlphaFoldDB" id="A0A8H7A0E5"/>
<dbReference type="VEuPathDB" id="FungiDB:PC9H_005273"/>
<feature type="region of interest" description="Disordered" evidence="8">
    <location>
        <begin position="313"/>
        <end position="374"/>
    </location>
</feature>
<dbReference type="GO" id="GO:0048254">
    <property type="term" value="P:snoRNA localization"/>
    <property type="evidence" value="ECO:0007669"/>
    <property type="project" value="TreeGrafter"/>
</dbReference>
<evidence type="ECO:0000313" key="11">
    <source>
        <dbReference type="Proteomes" id="UP000623687"/>
    </source>
</evidence>
<evidence type="ECO:0000256" key="7">
    <source>
        <dbReference type="PROSITE-ProRule" id="PRU00453"/>
    </source>
</evidence>
<dbReference type="Pfam" id="PF25790">
    <property type="entry name" value="BCD1"/>
    <property type="match status" value="1"/>
</dbReference>
<keyword evidence="4" id="KW-0862">Zinc</keyword>
<evidence type="ECO:0000256" key="1">
    <source>
        <dbReference type="ARBA" id="ARBA00022553"/>
    </source>
</evidence>
<dbReference type="Pfam" id="PF04438">
    <property type="entry name" value="zf-HIT"/>
    <property type="match status" value="1"/>
</dbReference>